<gene>
    <name evidence="9" type="ORF">BRCON_0416</name>
</gene>
<dbReference type="KEGG" id="schv:BRCON_0416"/>
<sequence>MIGRRLILKIGFFVLLVLCWEGIVRLQILPDYLVPGPVQVGHSLWEMLLDGVLWTAVRKSMARMIIGYTVSVVVGILLGILLARSTLAKETLGTLVLSLQSLPSICWLPLALIWVGINEQAVIAVVILGAVFSIAVATESAIRNIPPIYLKVGEVLGARRLIFARDILFFAALPELMGGLKLGWSFAWRSLMAAELIRADAMGLGRLLETGRSFNDVPMMLAAMIMIICVGLFVDSVIFGNLEKRIRRRYGLAR</sequence>
<keyword evidence="4 7" id="KW-0812">Transmembrane</keyword>
<dbReference type="SUPFAM" id="SSF161098">
    <property type="entry name" value="MetI-like"/>
    <property type="match status" value="1"/>
</dbReference>
<dbReference type="AlphaFoldDB" id="A0A2Z4Y3T7"/>
<feature type="transmembrane region" description="Helical" evidence="7">
    <location>
        <begin position="217"/>
        <end position="239"/>
    </location>
</feature>
<evidence type="ECO:0000256" key="6">
    <source>
        <dbReference type="ARBA" id="ARBA00023136"/>
    </source>
</evidence>
<evidence type="ECO:0000259" key="8">
    <source>
        <dbReference type="PROSITE" id="PS50928"/>
    </source>
</evidence>
<accession>A0A2Z4Y3T7</accession>
<dbReference type="Gene3D" id="1.10.3720.10">
    <property type="entry name" value="MetI-like"/>
    <property type="match status" value="1"/>
</dbReference>
<organism evidence="9 10">
    <name type="scientific">Sumerlaea chitinivorans</name>
    <dbReference type="NCBI Taxonomy" id="2250252"/>
    <lineage>
        <taxon>Bacteria</taxon>
        <taxon>Candidatus Sumerlaeota</taxon>
        <taxon>Candidatus Sumerlaeia</taxon>
        <taxon>Candidatus Sumerlaeales</taxon>
        <taxon>Candidatus Sumerlaeaceae</taxon>
        <taxon>Candidatus Sumerlaea</taxon>
    </lineage>
</organism>
<evidence type="ECO:0000256" key="2">
    <source>
        <dbReference type="ARBA" id="ARBA00022448"/>
    </source>
</evidence>
<dbReference type="CDD" id="cd06261">
    <property type="entry name" value="TM_PBP2"/>
    <property type="match status" value="1"/>
</dbReference>
<name>A0A2Z4Y3T7_SUMC1</name>
<feature type="transmembrane region" description="Helical" evidence="7">
    <location>
        <begin position="95"/>
        <end position="115"/>
    </location>
</feature>
<keyword evidence="3" id="KW-1003">Cell membrane</keyword>
<keyword evidence="2 7" id="KW-0813">Transport</keyword>
<evidence type="ECO:0000256" key="3">
    <source>
        <dbReference type="ARBA" id="ARBA00022475"/>
    </source>
</evidence>
<evidence type="ECO:0000256" key="4">
    <source>
        <dbReference type="ARBA" id="ARBA00022692"/>
    </source>
</evidence>
<dbReference type="InterPro" id="IPR035906">
    <property type="entry name" value="MetI-like_sf"/>
</dbReference>
<dbReference type="PANTHER" id="PTHR30151:SF40">
    <property type="entry name" value="TRANSPORT SYSTEM INTEGRAL MEMBRANE PROTEIN"/>
    <property type="match status" value="1"/>
</dbReference>
<dbReference type="Proteomes" id="UP000262583">
    <property type="component" value="Chromosome"/>
</dbReference>
<dbReference type="PANTHER" id="PTHR30151">
    <property type="entry name" value="ALKANE SULFONATE ABC TRANSPORTER-RELATED, MEMBRANE SUBUNIT"/>
    <property type="match status" value="1"/>
</dbReference>
<evidence type="ECO:0000313" key="9">
    <source>
        <dbReference type="EMBL" id="AXA35193.1"/>
    </source>
</evidence>
<dbReference type="Pfam" id="PF00528">
    <property type="entry name" value="BPD_transp_1"/>
    <property type="match status" value="1"/>
</dbReference>
<keyword evidence="5 7" id="KW-1133">Transmembrane helix</keyword>
<feature type="transmembrane region" description="Helical" evidence="7">
    <location>
        <begin position="121"/>
        <end position="142"/>
    </location>
</feature>
<evidence type="ECO:0000256" key="5">
    <source>
        <dbReference type="ARBA" id="ARBA00022989"/>
    </source>
</evidence>
<evidence type="ECO:0000256" key="1">
    <source>
        <dbReference type="ARBA" id="ARBA00004651"/>
    </source>
</evidence>
<comment type="subcellular location">
    <subcellularLocation>
        <location evidence="1 7">Cell membrane</location>
        <topology evidence="1 7">Multi-pass membrane protein</topology>
    </subcellularLocation>
</comment>
<proteinExistence type="inferred from homology"/>
<dbReference type="GO" id="GO:0055085">
    <property type="term" value="P:transmembrane transport"/>
    <property type="evidence" value="ECO:0007669"/>
    <property type="project" value="InterPro"/>
</dbReference>
<feature type="transmembrane region" description="Helical" evidence="7">
    <location>
        <begin position="163"/>
        <end position="184"/>
    </location>
</feature>
<feature type="domain" description="ABC transmembrane type-1" evidence="8">
    <location>
        <begin position="57"/>
        <end position="238"/>
    </location>
</feature>
<dbReference type="EMBL" id="CP030759">
    <property type="protein sequence ID" value="AXA35193.1"/>
    <property type="molecule type" value="Genomic_DNA"/>
</dbReference>
<protein>
    <submittedName>
        <fullName evidence="9">ABC-type probable sulfate transporter, permease protein</fullName>
    </submittedName>
</protein>
<dbReference type="InterPro" id="IPR000515">
    <property type="entry name" value="MetI-like"/>
</dbReference>
<dbReference type="GO" id="GO:0005886">
    <property type="term" value="C:plasma membrane"/>
    <property type="evidence" value="ECO:0007669"/>
    <property type="project" value="UniProtKB-SubCell"/>
</dbReference>
<feature type="transmembrane region" description="Helical" evidence="7">
    <location>
        <begin position="65"/>
        <end position="83"/>
    </location>
</feature>
<comment type="similarity">
    <text evidence="7">Belongs to the binding-protein-dependent transport system permease family.</text>
</comment>
<keyword evidence="6 7" id="KW-0472">Membrane</keyword>
<feature type="transmembrane region" description="Helical" evidence="7">
    <location>
        <begin position="7"/>
        <end position="28"/>
    </location>
</feature>
<dbReference type="PROSITE" id="PS50928">
    <property type="entry name" value="ABC_TM1"/>
    <property type="match status" value="1"/>
</dbReference>
<evidence type="ECO:0000256" key="7">
    <source>
        <dbReference type="RuleBase" id="RU363032"/>
    </source>
</evidence>
<evidence type="ECO:0000313" key="10">
    <source>
        <dbReference type="Proteomes" id="UP000262583"/>
    </source>
</evidence>
<reference evidence="9 10" key="1">
    <citation type="submission" date="2018-05" db="EMBL/GenBank/DDBJ databases">
        <title>A metagenomic window into the 2 km-deep terrestrial subsurface aquifer revealed taxonomically and functionally diverse microbial community comprising novel uncultured bacterial lineages.</title>
        <authorList>
            <person name="Kadnikov V.V."/>
            <person name="Mardanov A.V."/>
            <person name="Beletsky A.V."/>
            <person name="Banks D."/>
            <person name="Pimenov N.V."/>
            <person name="Frank Y.A."/>
            <person name="Karnachuk O.V."/>
            <person name="Ravin N.V."/>
        </authorList>
    </citation>
    <scope>NUCLEOTIDE SEQUENCE [LARGE SCALE GENOMIC DNA]</scope>
    <source>
        <strain evidence="9">BY</strain>
    </source>
</reference>